<dbReference type="InterPro" id="IPR002317">
    <property type="entry name" value="Ser-tRNA-ligase_type_1"/>
</dbReference>
<evidence type="ECO:0000256" key="1">
    <source>
        <dbReference type="ARBA" id="ARBA00012840"/>
    </source>
</evidence>
<gene>
    <name evidence="9" type="ORF">EZS28_016843</name>
</gene>
<feature type="compositionally biased region" description="Basic and acidic residues" evidence="7">
    <location>
        <begin position="43"/>
        <end position="53"/>
    </location>
</feature>
<evidence type="ECO:0000259" key="8">
    <source>
        <dbReference type="PROSITE" id="PS50862"/>
    </source>
</evidence>
<organism evidence="9 10">
    <name type="scientific">Streblomastix strix</name>
    <dbReference type="NCBI Taxonomy" id="222440"/>
    <lineage>
        <taxon>Eukaryota</taxon>
        <taxon>Metamonada</taxon>
        <taxon>Preaxostyla</taxon>
        <taxon>Oxymonadida</taxon>
        <taxon>Streblomastigidae</taxon>
        <taxon>Streblomastix</taxon>
    </lineage>
</organism>
<dbReference type="EMBL" id="SNRW01004298">
    <property type="protein sequence ID" value="KAA6387634.1"/>
    <property type="molecule type" value="Genomic_DNA"/>
</dbReference>
<evidence type="ECO:0000256" key="5">
    <source>
        <dbReference type="ARBA" id="ARBA00023146"/>
    </source>
</evidence>
<evidence type="ECO:0000313" key="9">
    <source>
        <dbReference type="EMBL" id="KAA6387634.1"/>
    </source>
</evidence>
<dbReference type="PRINTS" id="PR00981">
    <property type="entry name" value="TRNASYNTHSER"/>
</dbReference>
<dbReference type="GO" id="GO:0006434">
    <property type="term" value="P:seryl-tRNA aminoacylation"/>
    <property type="evidence" value="ECO:0007669"/>
    <property type="project" value="InterPro"/>
</dbReference>
<evidence type="ECO:0000313" key="10">
    <source>
        <dbReference type="Proteomes" id="UP000324800"/>
    </source>
</evidence>
<name>A0A5J4VY96_9EUKA</name>
<comment type="caution">
    <text evidence="9">The sequence shown here is derived from an EMBL/GenBank/DDBJ whole genome shotgun (WGS) entry which is preliminary data.</text>
</comment>
<feature type="region of interest" description="Disordered" evidence="7">
    <location>
        <begin position="36"/>
        <end position="110"/>
    </location>
</feature>
<dbReference type="EC" id="6.1.1.11" evidence="1"/>
<sequence length="260" mass="30033">MGKSTCFRKEAGSHGKDTLGIFRIHQFDKIEQMCITAPEGEADYQRRIKSEKKEKKKEKKKEREKEKEKVKITQDQIDLREDKDNEDQKGIDEEQKDNLNITEDDNEDDTETHLMGSQAMFYEIIKNSEDFYQKLGFGYRIVNIVAGALNNAAAMKYDLEAYFPGSDSFRELVSCSNCLDYHSRRLGIRYGASASKDKKDRKYVHMLNATLCALQRTLCCLLETHQTPDGIAVPEVLCPYLDNKRHFIKFKQIIKPIVGN</sequence>
<dbReference type="PROSITE" id="PS50862">
    <property type="entry name" value="AA_TRNA_LIGASE_II"/>
    <property type="match status" value="1"/>
</dbReference>
<feature type="domain" description="Aminoacyl-transfer RNA synthetases class-II family profile" evidence="8">
    <location>
        <begin position="6"/>
        <end position="234"/>
    </location>
</feature>
<keyword evidence="5" id="KW-0030">Aminoacyl-tRNA synthetase</keyword>
<proteinExistence type="predicted"/>
<keyword evidence="2 9" id="KW-0436">Ligase</keyword>
<dbReference type="InterPro" id="IPR006195">
    <property type="entry name" value="aa-tRNA-synth_II"/>
</dbReference>
<dbReference type="SUPFAM" id="SSF55681">
    <property type="entry name" value="Class II aaRS and biotin synthetases"/>
    <property type="match status" value="1"/>
</dbReference>
<keyword evidence="3" id="KW-0547">Nucleotide-binding</keyword>
<evidence type="ECO:0000256" key="4">
    <source>
        <dbReference type="ARBA" id="ARBA00022840"/>
    </source>
</evidence>
<reference evidence="9 10" key="1">
    <citation type="submission" date="2019-03" db="EMBL/GenBank/DDBJ databases">
        <title>Single cell metagenomics reveals metabolic interactions within the superorganism composed of flagellate Streblomastix strix and complex community of Bacteroidetes bacteria on its surface.</title>
        <authorList>
            <person name="Treitli S.C."/>
            <person name="Kolisko M."/>
            <person name="Husnik F."/>
            <person name="Keeling P."/>
            <person name="Hampl V."/>
        </authorList>
    </citation>
    <scope>NUCLEOTIDE SEQUENCE [LARGE SCALE GENOMIC DNA]</scope>
    <source>
        <strain evidence="9">ST1C</strain>
    </source>
</reference>
<dbReference type="PANTHER" id="PTHR11778">
    <property type="entry name" value="SERYL-TRNA SYNTHETASE"/>
    <property type="match status" value="1"/>
</dbReference>
<evidence type="ECO:0000256" key="6">
    <source>
        <dbReference type="ARBA" id="ARBA00031113"/>
    </source>
</evidence>
<evidence type="ECO:0000256" key="2">
    <source>
        <dbReference type="ARBA" id="ARBA00022598"/>
    </source>
</evidence>
<dbReference type="GO" id="GO:0005524">
    <property type="term" value="F:ATP binding"/>
    <property type="evidence" value="ECO:0007669"/>
    <property type="project" value="UniProtKB-KW"/>
</dbReference>
<dbReference type="InterPro" id="IPR002314">
    <property type="entry name" value="aa-tRNA-synt_IIb"/>
</dbReference>
<evidence type="ECO:0000256" key="3">
    <source>
        <dbReference type="ARBA" id="ARBA00022741"/>
    </source>
</evidence>
<dbReference type="Pfam" id="PF00587">
    <property type="entry name" value="tRNA-synt_2b"/>
    <property type="match status" value="1"/>
</dbReference>
<dbReference type="Proteomes" id="UP000324800">
    <property type="component" value="Unassembled WGS sequence"/>
</dbReference>
<evidence type="ECO:0000256" key="7">
    <source>
        <dbReference type="SAM" id="MobiDB-lite"/>
    </source>
</evidence>
<feature type="compositionally biased region" description="Basic and acidic residues" evidence="7">
    <location>
        <begin position="61"/>
        <end position="97"/>
    </location>
</feature>
<dbReference type="InterPro" id="IPR045864">
    <property type="entry name" value="aa-tRNA-synth_II/BPL/LPL"/>
</dbReference>
<dbReference type="GO" id="GO:0004828">
    <property type="term" value="F:serine-tRNA ligase activity"/>
    <property type="evidence" value="ECO:0007669"/>
    <property type="project" value="UniProtKB-EC"/>
</dbReference>
<protein>
    <recommendedName>
        <fullName evidence="1">serine--tRNA ligase</fullName>
        <ecNumber evidence="1">6.1.1.11</ecNumber>
    </recommendedName>
    <alternativeName>
        <fullName evidence="6">Seryl-tRNA synthetase</fullName>
    </alternativeName>
</protein>
<dbReference type="Gene3D" id="3.30.930.10">
    <property type="entry name" value="Bira Bifunctional Protein, Domain 2"/>
    <property type="match status" value="1"/>
</dbReference>
<accession>A0A5J4VY96</accession>
<dbReference type="OrthoDB" id="10264585at2759"/>
<keyword evidence="4" id="KW-0067">ATP-binding</keyword>
<dbReference type="AlphaFoldDB" id="A0A5J4VY96"/>